<keyword evidence="3" id="KW-1185">Reference proteome</keyword>
<dbReference type="Proteomes" id="UP000598775">
    <property type="component" value="Unassembled WGS sequence"/>
</dbReference>
<sequence length="275" mass="28216">MTTAAPAPVASTHHASSIRLSTGGILRSEWIKLRTLRSTVWAYAIMLVIQIAFGLLIVSVSVNREGFARTASAGDAGGLATFGAVSGVAFAQLVVSVLGVMVIAGEYTTGQIRSSLVAVPKRLAVLWAKIVVFGVVTFIVSLVGILLTYLVTSPILAGAGVSSSLFDDGVFLTFVGAAGYLALIGILALVIGAVVRSTAGGIAVALGLLLVAPAVFSLIPADWAHSIADWLPGSAGGDIYSSGGTFEWWQALLIVIGWIVVVGAAAATLLRRRDA</sequence>
<evidence type="ECO:0000256" key="1">
    <source>
        <dbReference type="SAM" id="Phobius"/>
    </source>
</evidence>
<feature type="transmembrane region" description="Helical" evidence="1">
    <location>
        <begin position="171"/>
        <end position="195"/>
    </location>
</feature>
<feature type="transmembrane region" description="Helical" evidence="1">
    <location>
        <begin position="126"/>
        <end position="151"/>
    </location>
</feature>
<name>A0A917B8W2_9MICO</name>
<comment type="caution">
    <text evidence="2">The sequence shown here is derived from an EMBL/GenBank/DDBJ whole genome shotgun (WGS) entry which is preliminary data.</text>
</comment>
<reference evidence="2 3" key="1">
    <citation type="journal article" date="2014" name="Int. J. Syst. Evol. Microbiol.">
        <title>Complete genome sequence of Corynebacterium casei LMG S-19264T (=DSM 44701T), isolated from a smear-ripened cheese.</title>
        <authorList>
            <consortium name="US DOE Joint Genome Institute (JGI-PGF)"/>
            <person name="Walter F."/>
            <person name="Albersmeier A."/>
            <person name="Kalinowski J."/>
            <person name="Ruckert C."/>
        </authorList>
    </citation>
    <scope>NUCLEOTIDE SEQUENCE [LARGE SCALE GENOMIC DNA]</scope>
    <source>
        <strain evidence="2 3">CGMCC 1.12976</strain>
    </source>
</reference>
<feature type="transmembrane region" description="Helical" evidence="1">
    <location>
        <begin position="248"/>
        <end position="270"/>
    </location>
</feature>
<keyword evidence="1" id="KW-0472">Membrane</keyword>
<dbReference type="Pfam" id="PF12730">
    <property type="entry name" value="ABC2_membrane_4"/>
    <property type="match status" value="1"/>
</dbReference>
<gene>
    <name evidence="2" type="ORF">GCM10011399_23380</name>
</gene>
<protein>
    <submittedName>
        <fullName evidence="2">ABC transporter permease</fullName>
    </submittedName>
</protein>
<evidence type="ECO:0000313" key="3">
    <source>
        <dbReference type="Proteomes" id="UP000598775"/>
    </source>
</evidence>
<accession>A0A917B8W2</accession>
<evidence type="ECO:0000313" key="2">
    <source>
        <dbReference type="EMBL" id="GGF29532.1"/>
    </source>
</evidence>
<proteinExistence type="predicted"/>
<dbReference type="PANTHER" id="PTHR37305:SF1">
    <property type="entry name" value="MEMBRANE PROTEIN"/>
    <property type="match status" value="1"/>
</dbReference>
<organism evidence="2 3">
    <name type="scientific">Subtercola lobariae</name>
    <dbReference type="NCBI Taxonomy" id="1588641"/>
    <lineage>
        <taxon>Bacteria</taxon>
        <taxon>Bacillati</taxon>
        <taxon>Actinomycetota</taxon>
        <taxon>Actinomycetes</taxon>
        <taxon>Micrococcales</taxon>
        <taxon>Microbacteriaceae</taxon>
        <taxon>Subtercola</taxon>
    </lineage>
</organism>
<feature type="transmembrane region" description="Helical" evidence="1">
    <location>
        <begin position="82"/>
        <end position="105"/>
    </location>
</feature>
<keyword evidence="1" id="KW-1133">Transmembrane helix</keyword>
<feature type="transmembrane region" description="Helical" evidence="1">
    <location>
        <begin position="202"/>
        <end position="221"/>
    </location>
</feature>
<dbReference type="PANTHER" id="PTHR37305">
    <property type="entry name" value="INTEGRAL MEMBRANE PROTEIN-RELATED"/>
    <property type="match status" value="1"/>
</dbReference>
<keyword evidence="1" id="KW-0812">Transmembrane</keyword>
<dbReference type="RefSeq" id="WP_188678478.1">
    <property type="nucleotide sequence ID" value="NZ_BMGP01000004.1"/>
</dbReference>
<feature type="transmembrane region" description="Helical" evidence="1">
    <location>
        <begin position="40"/>
        <end position="62"/>
    </location>
</feature>
<dbReference type="EMBL" id="BMGP01000004">
    <property type="protein sequence ID" value="GGF29532.1"/>
    <property type="molecule type" value="Genomic_DNA"/>
</dbReference>
<dbReference type="AlphaFoldDB" id="A0A917B8W2"/>